<dbReference type="Proteomes" id="UP001215598">
    <property type="component" value="Unassembled WGS sequence"/>
</dbReference>
<name>A0AAD7I3T2_9AGAR</name>
<protein>
    <submittedName>
        <fullName evidence="1">Uncharacterized protein</fullName>
    </submittedName>
</protein>
<dbReference type="EMBL" id="JARKIB010000132">
    <property type="protein sequence ID" value="KAJ7734468.1"/>
    <property type="molecule type" value="Genomic_DNA"/>
</dbReference>
<organism evidence="1 2">
    <name type="scientific">Mycena metata</name>
    <dbReference type="NCBI Taxonomy" id="1033252"/>
    <lineage>
        <taxon>Eukaryota</taxon>
        <taxon>Fungi</taxon>
        <taxon>Dikarya</taxon>
        <taxon>Basidiomycota</taxon>
        <taxon>Agaricomycotina</taxon>
        <taxon>Agaricomycetes</taxon>
        <taxon>Agaricomycetidae</taxon>
        <taxon>Agaricales</taxon>
        <taxon>Marasmiineae</taxon>
        <taxon>Mycenaceae</taxon>
        <taxon>Mycena</taxon>
    </lineage>
</organism>
<comment type="caution">
    <text evidence="1">The sequence shown here is derived from an EMBL/GenBank/DDBJ whole genome shotgun (WGS) entry which is preliminary data.</text>
</comment>
<gene>
    <name evidence="1" type="ORF">B0H16DRAFT_1577905</name>
</gene>
<keyword evidence="2" id="KW-1185">Reference proteome</keyword>
<sequence>MPPTWHSCPPCSRPHALCTSEPVRAGPVRPNPSCVCRAKRSRGRAGTSGRRLHSRGARAAARWGVGRECRVGLAHLPFPVQPSPNDDTPLPAHRPPQARTWHIRSPIARTYSRPPCSRPHAVWTAGPVRAVGYESEGRGRMSSVDRVINFFRTLPVLLIVSSFRQDAVESYGKFGIIDRKDALVARPGFPCTGHGLQWLHNSNLVAVVLEPIE</sequence>
<evidence type="ECO:0000313" key="1">
    <source>
        <dbReference type="EMBL" id="KAJ7734468.1"/>
    </source>
</evidence>
<evidence type="ECO:0000313" key="2">
    <source>
        <dbReference type="Proteomes" id="UP001215598"/>
    </source>
</evidence>
<proteinExistence type="predicted"/>
<accession>A0AAD7I3T2</accession>
<reference evidence="1" key="1">
    <citation type="submission" date="2023-03" db="EMBL/GenBank/DDBJ databases">
        <title>Massive genome expansion in bonnet fungi (Mycena s.s.) driven by repeated elements and novel gene families across ecological guilds.</title>
        <authorList>
            <consortium name="Lawrence Berkeley National Laboratory"/>
            <person name="Harder C.B."/>
            <person name="Miyauchi S."/>
            <person name="Viragh M."/>
            <person name="Kuo A."/>
            <person name="Thoen E."/>
            <person name="Andreopoulos B."/>
            <person name="Lu D."/>
            <person name="Skrede I."/>
            <person name="Drula E."/>
            <person name="Henrissat B."/>
            <person name="Morin E."/>
            <person name="Kohler A."/>
            <person name="Barry K."/>
            <person name="LaButti K."/>
            <person name="Morin E."/>
            <person name="Salamov A."/>
            <person name="Lipzen A."/>
            <person name="Mereny Z."/>
            <person name="Hegedus B."/>
            <person name="Baldrian P."/>
            <person name="Stursova M."/>
            <person name="Weitz H."/>
            <person name="Taylor A."/>
            <person name="Grigoriev I.V."/>
            <person name="Nagy L.G."/>
            <person name="Martin F."/>
            <person name="Kauserud H."/>
        </authorList>
    </citation>
    <scope>NUCLEOTIDE SEQUENCE</scope>
    <source>
        <strain evidence="1">CBHHK182m</strain>
    </source>
</reference>
<dbReference type="AlphaFoldDB" id="A0AAD7I3T2"/>